<proteinExistence type="predicted"/>
<protein>
    <submittedName>
        <fullName evidence="2">Uncharacterized protein</fullName>
    </submittedName>
</protein>
<dbReference type="OrthoDB" id="6077919at2759"/>
<dbReference type="EMBL" id="PGCJ01001079">
    <property type="protein sequence ID" value="PLW09995.1"/>
    <property type="molecule type" value="Genomic_DNA"/>
</dbReference>
<evidence type="ECO:0000313" key="2">
    <source>
        <dbReference type="EMBL" id="PLW09995.1"/>
    </source>
</evidence>
<evidence type="ECO:0000256" key="1">
    <source>
        <dbReference type="SAM" id="MobiDB-lite"/>
    </source>
</evidence>
<reference evidence="2 3" key="1">
    <citation type="submission" date="2017-11" db="EMBL/GenBank/DDBJ databases">
        <title>De novo assembly and phasing of dikaryotic genomes from two isolates of Puccinia coronata f. sp. avenae, the causal agent of oat crown rust.</title>
        <authorList>
            <person name="Miller M.E."/>
            <person name="Zhang Y."/>
            <person name="Omidvar V."/>
            <person name="Sperschneider J."/>
            <person name="Schwessinger B."/>
            <person name="Raley C."/>
            <person name="Palmer J.M."/>
            <person name="Garnica D."/>
            <person name="Upadhyaya N."/>
            <person name="Rathjen J."/>
            <person name="Taylor J.M."/>
            <person name="Park R.F."/>
            <person name="Dodds P.N."/>
            <person name="Hirsch C.D."/>
            <person name="Kianian S.F."/>
            <person name="Figueroa M."/>
        </authorList>
    </citation>
    <scope>NUCLEOTIDE SEQUENCE [LARGE SCALE GENOMIC DNA]</scope>
    <source>
        <strain evidence="2">12NC29</strain>
    </source>
</reference>
<organism evidence="2 3">
    <name type="scientific">Puccinia coronata f. sp. avenae</name>
    <dbReference type="NCBI Taxonomy" id="200324"/>
    <lineage>
        <taxon>Eukaryota</taxon>
        <taxon>Fungi</taxon>
        <taxon>Dikarya</taxon>
        <taxon>Basidiomycota</taxon>
        <taxon>Pucciniomycotina</taxon>
        <taxon>Pucciniomycetes</taxon>
        <taxon>Pucciniales</taxon>
        <taxon>Pucciniaceae</taxon>
        <taxon>Puccinia</taxon>
    </lineage>
</organism>
<keyword evidence="3" id="KW-1185">Reference proteome</keyword>
<name>A0A2N5S9V0_9BASI</name>
<comment type="caution">
    <text evidence="2">The sequence shown here is derived from an EMBL/GenBank/DDBJ whole genome shotgun (WGS) entry which is preliminary data.</text>
</comment>
<accession>A0A2N5S9V0</accession>
<dbReference type="Proteomes" id="UP000235388">
    <property type="component" value="Unassembled WGS sequence"/>
</dbReference>
<gene>
    <name evidence="2" type="ORF">PCANC_19796</name>
</gene>
<evidence type="ECO:0000313" key="3">
    <source>
        <dbReference type="Proteomes" id="UP000235388"/>
    </source>
</evidence>
<sequence>MWISHKSKAQSRGWHISLIPPASGCPPPGKPRTYTRVHPGVLRLSSFRFTERSSGAPAPTCRFKERLSGAPAPTCLVGSMENGSQNAREWSKRRLTNSGQAVPAGRAGGPAQPVTLLTGRTGLFDQCASQAGLLNRNVQPARWSNTPVWPVSQVTGQDGPPAQPVGTAQPVLVKHRSDCYVQAVIAGSVQLILRAT</sequence>
<feature type="region of interest" description="Disordered" evidence="1">
    <location>
        <begin position="74"/>
        <end position="110"/>
    </location>
</feature>
<dbReference type="AlphaFoldDB" id="A0A2N5S9V0"/>